<keyword evidence="2" id="KW-0732">Signal</keyword>
<dbReference type="RefSeq" id="WP_408179846.1">
    <property type="nucleotide sequence ID" value="NZ_JAQQEZ010000026.1"/>
</dbReference>
<accession>A0ABW9AYZ4</accession>
<protein>
    <submittedName>
        <fullName evidence="4">BON domain-containing protein</fullName>
    </submittedName>
</protein>
<dbReference type="EMBL" id="JAQQEZ010000026">
    <property type="protein sequence ID" value="MFM0005074.1"/>
    <property type="molecule type" value="Genomic_DNA"/>
</dbReference>
<evidence type="ECO:0000313" key="5">
    <source>
        <dbReference type="Proteomes" id="UP001629230"/>
    </source>
</evidence>
<reference evidence="4 5" key="1">
    <citation type="journal article" date="2024" name="Chem. Sci.">
        <title>Discovery of megapolipeptins by genome mining of a Burkholderiales bacteria collection.</title>
        <authorList>
            <person name="Paulo B.S."/>
            <person name="Recchia M.J.J."/>
            <person name="Lee S."/>
            <person name="Fergusson C.H."/>
            <person name="Romanowski S.B."/>
            <person name="Hernandez A."/>
            <person name="Krull N."/>
            <person name="Liu D.Y."/>
            <person name="Cavanagh H."/>
            <person name="Bos A."/>
            <person name="Gray C.A."/>
            <person name="Murphy B.T."/>
            <person name="Linington R.G."/>
            <person name="Eustaquio A.S."/>
        </authorList>
    </citation>
    <scope>NUCLEOTIDE SEQUENCE [LARGE SCALE GENOMIC DNA]</scope>
    <source>
        <strain evidence="4 5">RL17-350-BIC-A</strain>
    </source>
</reference>
<keyword evidence="5" id="KW-1185">Reference proteome</keyword>
<dbReference type="Pfam" id="PF04972">
    <property type="entry name" value="BON"/>
    <property type="match status" value="1"/>
</dbReference>
<comment type="caution">
    <text evidence="4">The sequence shown here is derived from an EMBL/GenBank/DDBJ whole genome shotgun (WGS) entry which is preliminary data.</text>
</comment>
<proteinExistence type="predicted"/>
<gene>
    <name evidence="4" type="ORF">PQR57_29170</name>
</gene>
<feature type="compositionally biased region" description="Polar residues" evidence="1">
    <location>
        <begin position="26"/>
        <end position="37"/>
    </location>
</feature>
<sequence length="128" mass="13067">MNLKNTVVGIAATVLLSAVAYAQTPATNPTGQDSATNAAAAAQMPSTKKAERAANRAFAKRVAHSVYKSKGLQDSDIVVFAKAKTGQVTLAGFISSEDQDQIAQAAAGKVQGVSSVKSTLTVREEGGS</sequence>
<dbReference type="InterPro" id="IPR007055">
    <property type="entry name" value="BON_dom"/>
</dbReference>
<dbReference type="PROSITE" id="PS50914">
    <property type="entry name" value="BON"/>
    <property type="match status" value="1"/>
</dbReference>
<evidence type="ECO:0000313" key="4">
    <source>
        <dbReference type="EMBL" id="MFM0005074.1"/>
    </source>
</evidence>
<evidence type="ECO:0000256" key="1">
    <source>
        <dbReference type="SAM" id="MobiDB-lite"/>
    </source>
</evidence>
<feature type="domain" description="BON" evidence="3">
    <location>
        <begin position="54"/>
        <end position="124"/>
    </location>
</feature>
<evidence type="ECO:0000259" key="3">
    <source>
        <dbReference type="PROSITE" id="PS50914"/>
    </source>
</evidence>
<evidence type="ECO:0000256" key="2">
    <source>
        <dbReference type="SAM" id="SignalP"/>
    </source>
</evidence>
<feature type="signal peptide" evidence="2">
    <location>
        <begin position="1"/>
        <end position="22"/>
    </location>
</feature>
<feature type="region of interest" description="Disordered" evidence="1">
    <location>
        <begin position="26"/>
        <end position="47"/>
    </location>
</feature>
<organism evidence="4 5">
    <name type="scientific">Paraburkholderia dipogonis</name>
    <dbReference type="NCBI Taxonomy" id="1211383"/>
    <lineage>
        <taxon>Bacteria</taxon>
        <taxon>Pseudomonadati</taxon>
        <taxon>Pseudomonadota</taxon>
        <taxon>Betaproteobacteria</taxon>
        <taxon>Burkholderiales</taxon>
        <taxon>Burkholderiaceae</taxon>
        <taxon>Paraburkholderia</taxon>
    </lineage>
</organism>
<dbReference type="Gene3D" id="3.30.1340.30">
    <property type="match status" value="1"/>
</dbReference>
<name>A0ABW9AYZ4_9BURK</name>
<dbReference type="Proteomes" id="UP001629230">
    <property type="component" value="Unassembled WGS sequence"/>
</dbReference>
<feature type="chain" id="PRO_5045381305" evidence="2">
    <location>
        <begin position="23"/>
        <end position="128"/>
    </location>
</feature>